<proteinExistence type="predicted"/>
<dbReference type="EMBL" id="KV454213">
    <property type="protein sequence ID" value="ODQ57643.1"/>
    <property type="molecule type" value="Genomic_DNA"/>
</dbReference>
<dbReference type="AlphaFoldDB" id="A0A1E3NWY4"/>
<accession>A0A1E3NWY4</accession>
<organism evidence="1 2">
    <name type="scientific">Wickerhamomyces anomalus (strain ATCC 58044 / CBS 1984 / NCYC 433 / NRRL Y-366-8)</name>
    <name type="common">Yeast</name>
    <name type="synonym">Hansenula anomala</name>
    <dbReference type="NCBI Taxonomy" id="683960"/>
    <lineage>
        <taxon>Eukaryota</taxon>
        <taxon>Fungi</taxon>
        <taxon>Dikarya</taxon>
        <taxon>Ascomycota</taxon>
        <taxon>Saccharomycotina</taxon>
        <taxon>Saccharomycetes</taxon>
        <taxon>Phaffomycetales</taxon>
        <taxon>Wickerhamomycetaceae</taxon>
        <taxon>Wickerhamomyces</taxon>
    </lineage>
</organism>
<evidence type="ECO:0000313" key="2">
    <source>
        <dbReference type="Proteomes" id="UP000094112"/>
    </source>
</evidence>
<protein>
    <submittedName>
        <fullName evidence="1">Uncharacterized protein</fullName>
    </submittedName>
</protein>
<name>A0A1E3NWY4_WICAA</name>
<sequence>MEFINLWTIELISVDEMLMYYYHKDIRGRVAGVGVYWSLIMYPSLRSTHDNLQAIIMKNISYYWVHSRLESIV</sequence>
<reference evidence="1 2" key="1">
    <citation type="journal article" date="2016" name="Proc. Natl. Acad. Sci. U.S.A.">
        <title>Comparative genomics of biotechnologically important yeasts.</title>
        <authorList>
            <person name="Riley R."/>
            <person name="Haridas S."/>
            <person name="Wolfe K.H."/>
            <person name="Lopes M.R."/>
            <person name="Hittinger C.T."/>
            <person name="Goeker M."/>
            <person name="Salamov A.A."/>
            <person name="Wisecaver J.H."/>
            <person name="Long T.M."/>
            <person name="Calvey C.H."/>
            <person name="Aerts A.L."/>
            <person name="Barry K.W."/>
            <person name="Choi C."/>
            <person name="Clum A."/>
            <person name="Coughlan A.Y."/>
            <person name="Deshpande S."/>
            <person name="Douglass A.P."/>
            <person name="Hanson S.J."/>
            <person name="Klenk H.-P."/>
            <person name="LaButti K.M."/>
            <person name="Lapidus A."/>
            <person name="Lindquist E.A."/>
            <person name="Lipzen A.M."/>
            <person name="Meier-Kolthoff J.P."/>
            <person name="Ohm R.A."/>
            <person name="Otillar R.P."/>
            <person name="Pangilinan J.L."/>
            <person name="Peng Y."/>
            <person name="Rokas A."/>
            <person name="Rosa C.A."/>
            <person name="Scheuner C."/>
            <person name="Sibirny A.A."/>
            <person name="Slot J.C."/>
            <person name="Stielow J.B."/>
            <person name="Sun H."/>
            <person name="Kurtzman C.P."/>
            <person name="Blackwell M."/>
            <person name="Grigoriev I.V."/>
            <person name="Jeffries T.W."/>
        </authorList>
    </citation>
    <scope>NUCLEOTIDE SEQUENCE [LARGE SCALE GENOMIC DNA]</scope>
    <source>
        <strain evidence="2">ATCC 58044 / CBS 1984 / NCYC 433 / NRRL Y-366-8</strain>
    </source>
</reference>
<dbReference type="Proteomes" id="UP000094112">
    <property type="component" value="Unassembled WGS sequence"/>
</dbReference>
<dbReference type="GeneID" id="30203189"/>
<dbReference type="RefSeq" id="XP_019036850.1">
    <property type="nucleotide sequence ID" value="XM_019185943.1"/>
</dbReference>
<gene>
    <name evidence="1" type="ORF">WICANDRAFT_85757</name>
</gene>
<evidence type="ECO:0000313" key="1">
    <source>
        <dbReference type="EMBL" id="ODQ57643.1"/>
    </source>
</evidence>
<keyword evidence="2" id="KW-1185">Reference proteome</keyword>